<dbReference type="EMBL" id="CAWYQH010000108">
    <property type="protein sequence ID" value="CAK8688040.1"/>
    <property type="molecule type" value="Genomic_DNA"/>
</dbReference>
<comment type="similarity">
    <text evidence="1">Belongs to the PHAF1 family.</text>
</comment>
<accession>A0ABP0G896</accession>
<evidence type="ECO:0000256" key="1">
    <source>
        <dbReference type="ARBA" id="ARBA00024339"/>
    </source>
</evidence>
<reference evidence="2 3" key="1">
    <citation type="submission" date="2024-02" db="EMBL/GenBank/DDBJ databases">
        <authorList>
            <person name="Daric V."/>
            <person name="Darras S."/>
        </authorList>
    </citation>
    <scope>NUCLEOTIDE SEQUENCE [LARGE SCALE GENOMIC DNA]</scope>
</reference>
<dbReference type="Proteomes" id="UP001642483">
    <property type="component" value="Unassembled WGS sequence"/>
</dbReference>
<dbReference type="PANTHER" id="PTHR13465:SF2">
    <property type="entry name" value="PHAGOSOME ASSEMBLY FACTOR 1"/>
    <property type="match status" value="1"/>
</dbReference>
<dbReference type="PANTHER" id="PTHR13465">
    <property type="entry name" value="UPF0183 PROTEIN"/>
    <property type="match status" value="1"/>
</dbReference>
<gene>
    <name evidence="2" type="ORF">CVLEPA_LOCUS20080</name>
</gene>
<dbReference type="InterPro" id="IPR005373">
    <property type="entry name" value="PHAF1"/>
</dbReference>
<dbReference type="InterPro" id="IPR039156">
    <property type="entry name" value="PHAF1/BROMI"/>
</dbReference>
<comment type="caution">
    <text evidence="2">The sequence shown here is derived from an EMBL/GenBank/DDBJ whole genome shotgun (WGS) entry which is preliminary data.</text>
</comment>
<evidence type="ECO:0000313" key="2">
    <source>
        <dbReference type="EMBL" id="CAK8688040.1"/>
    </source>
</evidence>
<dbReference type="Pfam" id="PF03676">
    <property type="entry name" value="PHAF1"/>
    <property type="match status" value="1"/>
</dbReference>
<proteinExistence type="inferred from homology"/>
<protein>
    <submittedName>
        <fullName evidence="2">Uncharacterized protein</fullName>
    </submittedName>
</protein>
<organism evidence="2 3">
    <name type="scientific">Clavelina lepadiformis</name>
    <name type="common">Light-bulb sea squirt</name>
    <name type="synonym">Ascidia lepadiformis</name>
    <dbReference type="NCBI Taxonomy" id="159417"/>
    <lineage>
        <taxon>Eukaryota</taxon>
        <taxon>Metazoa</taxon>
        <taxon>Chordata</taxon>
        <taxon>Tunicata</taxon>
        <taxon>Ascidiacea</taxon>
        <taxon>Aplousobranchia</taxon>
        <taxon>Clavelinidae</taxon>
        <taxon>Clavelina</taxon>
    </lineage>
</organism>
<evidence type="ECO:0000313" key="3">
    <source>
        <dbReference type="Proteomes" id="UP001642483"/>
    </source>
</evidence>
<name>A0ABP0G896_CLALP</name>
<sequence>MLDLQVVPEGSLGNEQWQFALGMPLFQAVQILQQNCRTIRNVDVIYNDKQPFESDLQLNLVNDGVRLLFESRSQRLKIIEIYDLSKTKLKYCGKCFNSPQIIPTKKLIDKTFGSTLPPHFDEKHHVSMLTFRGITFLFPVDKPYEANHGTRSQPDDSNLVLTKLSIYNGSNLADTSAPPMPLPCYHGNIYSECTDVLMSEGRCYGVQFKLVSEGEDNTTGLKLKTSIRCVRFDDTAQDVLSEIGNPCQTFYKLEDKMKIHSSRAHKMAPSDHSDYFYNYFTLGLDILFDGSTHKVKKFILHSNHPGHYNFNIYYRSEFKIDLQGVGGAFLISPDSPWDQVTEALGGPQVVGKPVVLNRSSSTNNTNPFGSTNCYGFENMIFEVMRNNYVASVTFYKPSIDNS</sequence>
<keyword evidence="3" id="KW-1185">Reference proteome</keyword>